<organism evidence="2 3">
    <name type="scientific">Amblyomma americanum</name>
    <name type="common">Lone star tick</name>
    <dbReference type="NCBI Taxonomy" id="6943"/>
    <lineage>
        <taxon>Eukaryota</taxon>
        <taxon>Metazoa</taxon>
        <taxon>Ecdysozoa</taxon>
        <taxon>Arthropoda</taxon>
        <taxon>Chelicerata</taxon>
        <taxon>Arachnida</taxon>
        <taxon>Acari</taxon>
        <taxon>Parasitiformes</taxon>
        <taxon>Ixodida</taxon>
        <taxon>Ixodoidea</taxon>
        <taxon>Ixodidae</taxon>
        <taxon>Amblyomminae</taxon>
        <taxon>Amblyomma</taxon>
    </lineage>
</organism>
<dbReference type="Proteomes" id="UP001321473">
    <property type="component" value="Unassembled WGS sequence"/>
</dbReference>
<dbReference type="InterPro" id="IPR036259">
    <property type="entry name" value="MFS_trans_sf"/>
</dbReference>
<reference evidence="2 3" key="1">
    <citation type="journal article" date="2023" name="Arcadia Sci">
        <title>De novo assembly of a long-read Amblyomma americanum tick genome.</title>
        <authorList>
            <person name="Chou S."/>
            <person name="Poskanzer K.E."/>
            <person name="Rollins M."/>
            <person name="Thuy-Boun P.S."/>
        </authorList>
    </citation>
    <scope>NUCLEOTIDE SEQUENCE [LARGE SCALE GENOMIC DNA]</scope>
    <source>
        <strain evidence="2">F_SG_1</strain>
        <tissue evidence="2">Salivary glands</tissue>
    </source>
</reference>
<feature type="transmembrane region" description="Helical" evidence="1">
    <location>
        <begin position="56"/>
        <end position="78"/>
    </location>
</feature>
<evidence type="ECO:0000256" key="1">
    <source>
        <dbReference type="SAM" id="Phobius"/>
    </source>
</evidence>
<feature type="transmembrane region" description="Helical" evidence="1">
    <location>
        <begin position="90"/>
        <end position="110"/>
    </location>
</feature>
<evidence type="ECO:0000313" key="3">
    <source>
        <dbReference type="Proteomes" id="UP001321473"/>
    </source>
</evidence>
<proteinExistence type="predicted"/>
<accession>A0AAQ4ECI4</accession>
<protein>
    <submittedName>
        <fullName evidence="2">Uncharacterized protein</fullName>
    </submittedName>
</protein>
<sequence>MPLTGPMQSFISTEPIATEESRLARRLEDGDDTDATKPEKADLNLIFSSYKACSKILFAVTTTVVRKGMSAILTLFLINVLMFEEHTAKSVYHGFVMACYFSPVLGAMIADSYLGKF</sequence>
<dbReference type="Gene3D" id="1.20.1250.20">
    <property type="entry name" value="MFS general substrate transporter like domains"/>
    <property type="match status" value="1"/>
</dbReference>
<keyword evidence="1" id="KW-0812">Transmembrane</keyword>
<comment type="caution">
    <text evidence="2">The sequence shown here is derived from an EMBL/GenBank/DDBJ whole genome shotgun (WGS) entry which is preliminary data.</text>
</comment>
<dbReference type="AlphaFoldDB" id="A0AAQ4ECI4"/>
<keyword evidence="1" id="KW-0472">Membrane</keyword>
<keyword evidence="1" id="KW-1133">Transmembrane helix</keyword>
<name>A0AAQ4ECI4_AMBAM</name>
<evidence type="ECO:0000313" key="2">
    <source>
        <dbReference type="EMBL" id="KAK8772461.1"/>
    </source>
</evidence>
<gene>
    <name evidence="2" type="ORF">V5799_024295</name>
</gene>
<dbReference type="EMBL" id="JARKHS020018277">
    <property type="protein sequence ID" value="KAK8772461.1"/>
    <property type="molecule type" value="Genomic_DNA"/>
</dbReference>
<keyword evidence="3" id="KW-1185">Reference proteome</keyword>
<feature type="non-terminal residue" evidence="2">
    <location>
        <position position="117"/>
    </location>
</feature>